<sequence length="224" mass="24160">MVANVSRVHRRAVEAARTRCCAKVEGGLRLTYFAVTGGLKDAWCIRSADRGVGDVHGRRRAEGDGEFVVGEQRRRVGSGGQLTVPAELPPQQVTTSPGGGHRLLGGRRAASSAPLRGVCPVHAVSARPQESAVRRPPPPTAPRVRCVLNAPPTTTLFDFYPSRPRRVSLVWPNKNQPLPSTWAPGTKSRQSRPLECSWAPSLSPVSVSADARCEDPRPALLMLK</sequence>
<dbReference type="AlphaFoldDB" id="A0A9P6KU29"/>
<protein>
    <submittedName>
        <fullName evidence="1">Uncharacterized protein</fullName>
    </submittedName>
</protein>
<keyword evidence="2" id="KW-1185">Reference proteome</keyword>
<evidence type="ECO:0000313" key="1">
    <source>
        <dbReference type="EMBL" id="KAF9738384.1"/>
    </source>
</evidence>
<evidence type="ECO:0000313" key="2">
    <source>
        <dbReference type="Proteomes" id="UP000756921"/>
    </source>
</evidence>
<reference evidence="1" key="1">
    <citation type="journal article" date="2020" name="Mol. Plant Microbe Interact.">
        <title>Genome Sequence of the Biocontrol Agent Coniothyrium minitans strain Conio (IMI 134523).</title>
        <authorList>
            <person name="Patel D."/>
            <person name="Shittu T.A."/>
            <person name="Baroncelli R."/>
            <person name="Muthumeenakshi S."/>
            <person name="Osborne T.H."/>
            <person name="Janganan T.K."/>
            <person name="Sreenivasaprasad S."/>
        </authorList>
    </citation>
    <scope>NUCLEOTIDE SEQUENCE</scope>
    <source>
        <strain evidence="1">Conio</strain>
    </source>
</reference>
<name>A0A9P6KU29_9PLEO</name>
<gene>
    <name evidence="1" type="ORF">PMIN01_03667</name>
</gene>
<dbReference type="Proteomes" id="UP000756921">
    <property type="component" value="Unassembled WGS sequence"/>
</dbReference>
<organism evidence="1 2">
    <name type="scientific">Paraphaeosphaeria minitans</name>
    <dbReference type="NCBI Taxonomy" id="565426"/>
    <lineage>
        <taxon>Eukaryota</taxon>
        <taxon>Fungi</taxon>
        <taxon>Dikarya</taxon>
        <taxon>Ascomycota</taxon>
        <taxon>Pezizomycotina</taxon>
        <taxon>Dothideomycetes</taxon>
        <taxon>Pleosporomycetidae</taxon>
        <taxon>Pleosporales</taxon>
        <taxon>Massarineae</taxon>
        <taxon>Didymosphaeriaceae</taxon>
        <taxon>Paraphaeosphaeria</taxon>
    </lineage>
</organism>
<accession>A0A9P6KU29</accession>
<comment type="caution">
    <text evidence="1">The sequence shown here is derived from an EMBL/GenBank/DDBJ whole genome shotgun (WGS) entry which is preliminary data.</text>
</comment>
<proteinExistence type="predicted"/>
<dbReference type="EMBL" id="WJXW01000003">
    <property type="protein sequence ID" value="KAF9738384.1"/>
    <property type="molecule type" value="Genomic_DNA"/>
</dbReference>